<accession>A0A146K3W4</accession>
<keyword evidence="4" id="KW-0804">Transcription</keyword>
<feature type="domain" description="RNA polymerase III subunit Rpc25" evidence="7">
    <location>
        <begin position="76"/>
        <end position="182"/>
    </location>
</feature>
<dbReference type="PANTHER" id="PTHR12709:SF1">
    <property type="entry name" value="DNA-DIRECTED RNA POLYMERASE III SUBUNIT RPC8"/>
    <property type="match status" value="1"/>
</dbReference>
<name>A0A146K3W4_9EUKA</name>
<dbReference type="InterPro" id="IPR013238">
    <property type="entry name" value="RNA_pol_III_Rbc25"/>
</dbReference>
<evidence type="ECO:0000259" key="6">
    <source>
        <dbReference type="Pfam" id="PF03876"/>
    </source>
</evidence>
<dbReference type="GO" id="GO:0005666">
    <property type="term" value="C:RNA polymerase III complex"/>
    <property type="evidence" value="ECO:0007669"/>
    <property type="project" value="TreeGrafter"/>
</dbReference>
<gene>
    <name evidence="8" type="ORF">TPC1_16729</name>
</gene>
<dbReference type="EMBL" id="GDID01004996">
    <property type="protein sequence ID" value="JAP91610.1"/>
    <property type="molecule type" value="Transcribed_RNA"/>
</dbReference>
<evidence type="ECO:0000256" key="3">
    <source>
        <dbReference type="ARBA" id="ARBA00022478"/>
    </source>
</evidence>
<dbReference type="SUPFAM" id="SSF88798">
    <property type="entry name" value="N-terminal, heterodimerisation domain of RBP7 (RpoE)"/>
    <property type="match status" value="1"/>
</dbReference>
<evidence type="ECO:0000256" key="2">
    <source>
        <dbReference type="ARBA" id="ARBA00009307"/>
    </source>
</evidence>
<dbReference type="SUPFAM" id="SSF50249">
    <property type="entry name" value="Nucleic acid-binding proteins"/>
    <property type="match status" value="1"/>
</dbReference>
<feature type="domain" description="RNA polymerase Rpb7-like N-terminal" evidence="6">
    <location>
        <begin position="1"/>
        <end position="53"/>
    </location>
</feature>
<evidence type="ECO:0000256" key="4">
    <source>
        <dbReference type="ARBA" id="ARBA00023163"/>
    </source>
</evidence>
<evidence type="ECO:0000256" key="5">
    <source>
        <dbReference type="ARBA" id="ARBA00023242"/>
    </source>
</evidence>
<protein>
    <submittedName>
        <fullName evidence="8">Putative DNA-directed RNA polymerase III subunit 22.9 kDa</fullName>
    </submittedName>
</protein>
<dbReference type="InterPro" id="IPR045113">
    <property type="entry name" value="Rpb7-like"/>
</dbReference>
<organism evidence="8">
    <name type="scientific">Trepomonas sp. PC1</name>
    <dbReference type="NCBI Taxonomy" id="1076344"/>
    <lineage>
        <taxon>Eukaryota</taxon>
        <taxon>Metamonada</taxon>
        <taxon>Diplomonadida</taxon>
        <taxon>Hexamitidae</taxon>
        <taxon>Hexamitinae</taxon>
        <taxon>Trepomonas</taxon>
    </lineage>
</organism>
<evidence type="ECO:0000313" key="8">
    <source>
        <dbReference type="EMBL" id="JAP91610.1"/>
    </source>
</evidence>
<dbReference type="InterPro" id="IPR005576">
    <property type="entry name" value="Rpb7-like_N"/>
</dbReference>
<dbReference type="InterPro" id="IPR036898">
    <property type="entry name" value="RNA_pol_Rpb7-like_N_sf"/>
</dbReference>
<dbReference type="PANTHER" id="PTHR12709">
    <property type="entry name" value="DNA-DIRECTED RNA POLYMERASE II, III"/>
    <property type="match status" value="1"/>
</dbReference>
<dbReference type="Pfam" id="PF03876">
    <property type="entry name" value="SHS2_Rpb7-N"/>
    <property type="match status" value="1"/>
</dbReference>
<evidence type="ECO:0000259" key="7">
    <source>
        <dbReference type="Pfam" id="PF08292"/>
    </source>
</evidence>
<proteinExistence type="inferred from homology"/>
<comment type="similarity">
    <text evidence="2">Belongs to the eukaryotic RPB7/RPC8 RNA polymerase subunit family.</text>
</comment>
<evidence type="ECO:0000256" key="1">
    <source>
        <dbReference type="ARBA" id="ARBA00004123"/>
    </source>
</evidence>
<dbReference type="Pfam" id="PF08292">
    <property type="entry name" value="RNA_pol_Rbc25"/>
    <property type="match status" value="1"/>
</dbReference>
<dbReference type="Gene3D" id="2.40.50.140">
    <property type="entry name" value="Nucleic acid-binding proteins"/>
    <property type="match status" value="1"/>
</dbReference>
<dbReference type="GO" id="GO:0006384">
    <property type="term" value="P:transcription initiation at RNA polymerase III promoter"/>
    <property type="evidence" value="ECO:0007669"/>
    <property type="project" value="TreeGrafter"/>
</dbReference>
<keyword evidence="3 8" id="KW-0240">DNA-directed RNA polymerase</keyword>
<comment type="subcellular location">
    <subcellularLocation>
        <location evidence="1">Nucleus</location>
    </subcellularLocation>
</comment>
<dbReference type="Gene3D" id="3.30.1490.120">
    <property type="entry name" value="RNA polymerase Rpb7-like, N-terminal domain"/>
    <property type="match status" value="1"/>
</dbReference>
<dbReference type="AlphaFoldDB" id="A0A146K3W4"/>
<keyword evidence="5" id="KW-0539">Nucleus</keyword>
<sequence length="182" mass="21071">EDVIQVQPRLINENEENAVISALNNFYSAKMVKDAGIFITCKKILKILDKSIKQQDPTIHFKVIFVAVFFRPFQREIITAQIYQQSSKGIRCIMGFFNDIFIPASQLPENSFFNDQEQTWQWSYEDTDLFFDKGEVVRLSVTSIIEREGGKEFIEDIGELEQSVFLIVGAMNESGLGVKRWW</sequence>
<dbReference type="InterPro" id="IPR012340">
    <property type="entry name" value="NA-bd_OB-fold"/>
</dbReference>
<feature type="non-terminal residue" evidence="8">
    <location>
        <position position="1"/>
    </location>
</feature>
<reference evidence="8" key="1">
    <citation type="submission" date="2015-07" db="EMBL/GenBank/DDBJ databases">
        <title>Adaptation to a free-living lifestyle via gene acquisitions in the diplomonad Trepomonas sp. PC1.</title>
        <authorList>
            <person name="Xu F."/>
            <person name="Jerlstrom-Hultqvist J."/>
            <person name="Kolisko M."/>
            <person name="Simpson A.G.B."/>
            <person name="Roger A.J."/>
            <person name="Svard S.G."/>
            <person name="Andersson J.O."/>
        </authorList>
    </citation>
    <scope>NUCLEOTIDE SEQUENCE</scope>
    <source>
        <strain evidence="8">PC1</strain>
    </source>
</reference>
<feature type="non-terminal residue" evidence="8">
    <location>
        <position position="182"/>
    </location>
</feature>